<dbReference type="Proteomes" id="UP001320876">
    <property type="component" value="Unassembled WGS sequence"/>
</dbReference>
<dbReference type="InterPro" id="IPR013783">
    <property type="entry name" value="Ig-like_fold"/>
</dbReference>
<dbReference type="EMBL" id="JAPDDT010000006">
    <property type="protein sequence ID" value="MCW1923933.1"/>
    <property type="molecule type" value="Genomic_DNA"/>
</dbReference>
<protein>
    <recommendedName>
        <fullName evidence="3">DUF1214 domain-containing protein</fullName>
    </recommendedName>
</protein>
<gene>
    <name evidence="1" type="ORF">OKA05_15295</name>
</gene>
<dbReference type="Pfam" id="PF17963">
    <property type="entry name" value="Big_9"/>
    <property type="match status" value="1"/>
</dbReference>
<accession>A0ABT3GK85</accession>
<organism evidence="1 2">
    <name type="scientific">Luteolibacter arcticus</name>
    <dbReference type="NCBI Taxonomy" id="1581411"/>
    <lineage>
        <taxon>Bacteria</taxon>
        <taxon>Pseudomonadati</taxon>
        <taxon>Verrucomicrobiota</taxon>
        <taxon>Verrucomicrobiia</taxon>
        <taxon>Verrucomicrobiales</taxon>
        <taxon>Verrucomicrobiaceae</taxon>
        <taxon>Luteolibacter</taxon>
    </lineage>
</organism>
<name>A0ABT3GK85_9BACT</name>
<evidence type="ECO:0008006" key="3">
    <source>
        <dbReference type="Google" id="ProtNLM"/>
    </source>
</evidence>
<evidence type="ECO:0000313" key="2">
    <source>
        <dbReference type="Proteomes" id="UP001320876"/>
    </source>
</evidence>
<evidence type="ECO:0000313" key="1">
    <source>
        <dbReference type="EMBL" id="MCW1923933.1"/>
    </source>
</evidence>
<keyword evidence="2" id="KW-1185">Reference proteome</keyword>
<dbReference type="InterPro" id="IPR015919">
    <property type="entry name" value="Cadherin-like_sf"/>
</dbReference>
<dbReference type="Gene3D" id="2.60.40.10">
    <property type="entry name" value="Immunoglobulins"/>
    <property type="match status" value="1"/>
</dbReference>
<dbReference type="RefSeq" id="WP_264488039.1">
    <property type="nucleotide sequence ID" value="NZ_JAPDDT010000006.1"/>
</dbReference>
<dbReference type="SUPFAM" id="SSF49313">
    <property type="entry name" value="Cadherin-like"/>
    <property type="match status" value="1"/>
</dbReference>
<sequence length="371" mass="40361">MTLLAAWKNHHWPDEEGEATRGDLADPDRDGITNLVEYALGLNPNVPNFGALPGVELVQIDGKRYLAMTYVRQTDDPRLQYFVGGSGNLGAGSWLAQMNELPVSQEGVSDGFQRVKIRDSVAVEDAPQRFLRLAIVGNQPPVIDPLQHRFLHAGGHFAMRVRASDPNGDVLTLSADPLPQGASFSLAGSGMADFSWTPSAAQVGNHVMNFRASDGELFHTRSVVLGVIPTGTPLRDGWKDYYWPGISDPQIVGPLADPDQDGIANIIENGLGLDPTASGAWGLPLMGFEESGGKRYLSMTYVRQTDDATLRFAVIASSDLAAPPGMWTALDRSVPVDQTGIPEGFVRIKFRDDVAIEDEPRRFLRLRVTDD</sequence>
<proteinExistence type="predicted"/>
<reference evidence="1 2" key="1">
    <citation type="submission" date="2022-10" db="EMBL/GenBank/DDBJ databases">
        <title>Luteolibacter arcticus strain CCTCC AB 2014275, whole genome shotgun sequencing project.</title>
        <authorList>
            <person name="Zhao G."/>
            <person name="Shen L."/>
        </authorList>
    </citation>
    <scope>NUCLEOTIDE SEQUENCE [LARGE SCALE GENOMIC DNA]</scope>
    <source>
        <strain evidence="1 2">CCTCC AB 2014275</strain>
    </source>
</reference>
<comment type="caution">
    <text evidence="1">The sequence shown here is derived from an EMBL/GenBank/DDBJ whole genome shotgun (WGS) entry which is preliminary data.</text>
</comment>